<organism evidence="16 17">
    <name type="scientific">Microbacterium awajiense</name>
    <dbReference type="NCBI Taxonomy" id="415214"/>
    <lineage>
        <taxon>Bacteria</taxon>
        <taxon>Bacillati</taxon>
        <taxon>Actinomycetota</taxon>
        <taxon>Actinomycetes</taxon>
        <taxon>Micrococcales</taxon>
        <taxon>Microbacteriaceae</taxon>
        <taxon>Microbacterium</taxon>
    </lineage>
</organism>
<dbReference type="Pfam" id="PF01149">
    <property type="entry name" value="Fapy_DNA_glyco"/>
    <property type="match status" value="1"/>
</dbReference>
<keyword evidence="3" id="KW-0479">Metal-binding</keyword>
<dbReference type="PROSITE" id="PS51066">
    <property type="entry name" value="ZF_FPG_2"/>
    <property type="match status" value="1"/>
</dbReference>
<keyword evidence="11" id="KW-0511">Multifunctional enzyme</keyword>
<dbReference type="Proteomes" id="UP001501697">
    <property type="component" value="Unassembled WGS sequence"/>
</dbReference>
<keyword evidence="12" id="KW-0326">Glycosidase</keyword>
<dbReference type="PANTHER" id="PTHR42697:SF1">
    <property type="entry name" value="ENDONUCLEASE 8"/>
    <property type="match status" value="1"/>
</dbReference>
<dbReference type="InterPro" id="IPR035937">
    <property type="entry name" value="FPG_N"/>
</dbReference>
<dbReference type="PANTHER" id="PTHR42697">
    <property type="entry name" value="ENDONUCLEASE 8"/>
    <property type="match status" value="1"/>
</dbReference>
<evidence type="ECO:0000256" key="8">
    <source>
        <dbReference type="ARBA" id="ARBA00023125"/>
    </source>
</evidence>
<accession>A0ABP7AJV3</accession>
<dbReference type="SUPFAM" id="SSF46946">
    <property type="entry name" value="S13-like H2TH domain"/>
    <property type="match status" value="1"/>
</dbReference>
<keyword evidence="7" id="KW-0862">Zinc</keyword>
<evidence type="ECO:0000256" key="11">
    <source>
        <dbReference type="ARBA" id="ARBA00023268"/>
    </source>
</evidence>
<dbReference type="SUPFAM" id="SSF81624">
    <property type="entry name" value="N-terminal domain of MutM-like DNA repair proteins"/>
    <property type="match status" value="1"/>
</dbReference>
<evidence type="ECO:0000313" key="16">
    <source>
        <dbReference type="EMBL" id="GAA3633837.1"/>
    </source>
</evidence>
<name>A0ABP7AJV3_9MICO</name>
<protein>
    <recommendedName>
        <fullName evidence="2">DNA-(apurinic or apyrimidinic site) lyase</fullName>
        <ecNumber evidence="2">4.2.99.18</ecNumber>
    </recommendedName>
</protein>
<keyword evidence="10" id="KW-0456">Lyase</keyword>
<sequence length="276" mass="30582">MPEGDTVHRAARRMNAVLAGAEVTRFELRIPRPQRRAFAPAADDPDLRGQTIREVAARGKHLLHRIGSDTLRTHLKMEGLWVVAHAGERWRRPAHSARVVIDVVDASGVSWQAVGFDVAQVDLVPTVSEDLLIGHLGPDPLGESWDAAEAARRVGADPRPVHVAILDQRNVAGFGNEYASELLFLRGIPPTMPANRTDAAALIDLGARLIRANVDRRQRVFTGDARPGRSTWVYGRDRRPCRRCGTPIRRIDLGADPTRERIAFWCPRCQPEPGQP</sequence>
<dbReference type="EMBL" id="BAAAYU010000005">
    <property type="protein sequence ID" value="GAA3633837.1"/>
    <property type="molecule type" value="Genomic_DNA"/>
</dbReference>
<comment type="similarity">
    <text evidence="1">Belongs to the FPG family.</text>
</comment>
<gene>
    <name evidence="16" type="ORF">GCM10022200_16260</name>
</gene>
<dbReference type="InterPro" id="IPR000214">
    <property type="entry name" value="Znf_DNA_glyclase/AP_lyase"/>
</dbReference>
<evidence type="ECO:0000259" key="15">
    <source>
        <dbReference type="PROSITE" id="PS51068"/>
    </source>
</evidence>
<dbReference type="InterPro" id="IPR012319">
    <property type="entry name" value="FPG_cat"/>
</dbReference>
<evidence type="ECO:0000256" key="13">
    <source>
        <dbReference type="PROSITE-ProRule" id="PRU00391"/>
    </source>
</evidence>
<evidence type="ECO:0000256" key="1">
    <source>
        <dbReference type="ARBA" id="ARBA00009409"/>
    </source>
</evidence>
<evidence type="ECO:0000256" key="9">
    <source>
        <dbReference type="ARBA" id="ARBA00023204"/>
    </source>
</evidence>
<comment type="caution">
    <text evidence="16">The sequence shown here is derived from an EMBL/GenBank/DDBJ whole genome shotgun (WGS) entry which is preliminary data.</text>
</comment>
<proteinExistence type="inferred from homology"/>
<dbReference type="Gene3D" id="1.10.8.50">
    <property type="match status" value="1"/>
</dbReference>
<evidence type="ECO:0000256" key="3">
    <source>
        <dbReference type="ARBA" id="ARBA00022723"/>
    </source>
</evidence>
<keyword evidence="4" id="KW-0227">DNA damage</keyword>
<keyword evidence="8" id="KW-0238">DNA-binding</keyword>
<dbReference type="InterPro" id="IPR010979">
    <property type="entry name" value="Ribosomal_uS13-like_H2TH"/>
</dbReference>
<feature type="domain" description="FPG-type" evidence="14">
    <location>
        <begin position="232"/>
        <end position="271"/>
    </location>
</feature>
<dbReference type="RefSeq" id="WP_344737496.1">
    <property type="nucleotide sequence ID" value="NZ_BAAAYU010000005.1"/>
</dbReference>
<keyword evidence="9" id="KW-0234">DNA repair</keyword>
<dbReference type="PROSITE" id="PS51068">
    <property type="entry name" value="FPG_CAT"/>
    <property type="match status" value="1"/>
</dbReference>
<keyword evidence="5 13" id="KW-0863">Zinc-finger</keyword>
<reference evidence="17" key="1">
    <citation type="journal article" date="2019" name="Int. J. Syst. Evol. Microbiol.">
        <title>The Global Catalogue of Microorganisms (GCM) 10K type strain sequencing project: providing services to taxonomists for standard genome sequencing and annotation.</title>
        <authorList>
            <consortium name="The Broad Institute Genomics Platform"/>
            <consortium name="The Broad Institute Genome Sequencing Center for Infectious Disease"/>
            <person name="Wu L."/>
            <person name="Ma J."/>
        </authorList>
    </citation>
    <scope>NUCLEOTIDE SEQUENCE [LARGE SCALE GENOMIC DNA]</scope>
    <source>
        <strain evidence="17">JCM 16544</strain>
    </source>
</reference>
<dbReference type="SUPFAM" id="SSF57716">
    <property type="entry name" value="Glucocorticoid receptor-like (DNA-binding domain)"/>
    <property type="match status" value="1"/>
</dbReference>
<evidence type="ECO:0000256" key="7">
    <source>
        <dbReference type="ARBA" id="ARBA00022833"/>
    </source>
</evidence>
<dbReference type="Gene3D" id="3.20.190.10">
    <property type="entry name" value="MutM-like, N-terminal"/>
    <property type="match status" value="1"/>
</dbReference>
<evidence type="ECO:0000256" key="5">
    <source>
        <dbReference type="ARBA" id="ARBA00022771"/>
    </source>
</evidence>
<evidence type="ECO:0000256" key="2">
    <source>
        <dbReference type="ARBA" id="ARBA00012720"/>
    </source>
</evidence>
<feature type="domain" description="Formamidopyrimidine-DNA glycosylase catalytic" evidence="15">
    <location>
        <begin position="2"/>
        <end position="79"/>
    </location>
</feature>
<keyword evidence="17" id="KW-1185">Reference proteome</keyword>
<dbReference type="SMART" id="SM00898">
    <property type="entry name" value="Fapy_DNA_glyco"/>
    <property type="match status" value="1"/>
</dbReference>
<keyword evidence="6" id="KW-0378">Hydrolase</keyword>
<evidence type="ECO:0000256" key="10">
    <source>
        <dbReference type="ARBA" id="ARBA00023239"/>
    </source>
</evidence>
<evidence type="ECO:0000256" key="4">
    <source>
        <dbReference type="ARBA" id="ARBA00022763"/>
    </source>
</evidence>
<dbReference type="InterPro" id="IPR015886">
    <property type="entry name" value="H2TH_FPG"/>
</dbReference>
<evidence type="ECO:0000256" key="12">
    <source>
        <dbReference type="ARBA" id="ARBA00023295"/>
    </source>
</evidence>
<dbReference type="Pfam" id="PF06831">
    <property type="entry name" value="H2TH"/>
    <property type="match status" value="1"/>
</dbReference>
<dbReference type="SMART" id="SM01232">
    <property type="entry name" value="H2TH"/>
    <property type="match status" value="1"/>
</dbReference>
<evidence type="ECO:0000259" key="14">
    <source>
        <dbReference type="PROSITE" id="PS51066"/>
    </source>
</evidence>
<evidence type="ECO:0000313" key="17">
    <source>
        <dbReference type="Proteomes" id="UP001501697"/>
    </source>
</evidence>
<evidence type="ECO:0000256" key="6">
    <source>
        <dbReference type="ARBA" id="ARBA00022801"/>
    </source>
</evidence>
<dbReference type="CDD" id="cd08971">
    <property type="entry name" value="AcNei2_N"/>
    <property type="match status" value="1"/>
</dbReference>
<dbReference type="EC" id="4.2.99.18" evidence="2"/>
<dbReference type="InterPro" id="IPR044090">
    <property type="entry name" value="Nei2_N"/>
</dbReference>